<evidence type="ECO:0000313" key="4">
    <source>
        <dbReference type="Proteomes" id="UP001172721"/>
    </source>
</evidence>
<dbReference type="Gene3D" id="2.60.40.1640">
    <property type="entry name" value="Conserved domain protein"/>
    <property type="match status" value="1"/>
</dbReference>
<feature type="transmembrane region" description="Helical" evidence="1">
    <location>
        <begin position="41"/>
        <end position="61"/>
    </location>
</feature>
<comment type="caution">
    <text evidence="3">The sequence shown here is derived from an EMBL/GenBank/DDBJ whole genome shotgun (WGS) entry which is preliminary data.</text>
</comment>
<keyword evidence="1" id="KW-1133">Transmembrane helix</keyword>
<keyword evidence="1" id="KW-0812">Transmembrane</keyword>
<accession>A0ABT8HWF3</accession>
<keyword evidence="1" id="KW-0472">Membrane</keyword>
<dbReference type="EMBL" id="JAUHTR010000005">
    <property type="protein sequence ID" value="MDN4525112.1"/>
    <property type="molecule type" value="Genomic_DNA"/>
</dbReference>
<dbReference type="RefSeq" id="WP_301166151.1">
    <property type="nucleotide sequence ID" value="NZ_JAUHTR010000005.1"/>
</dbReference>
<organism evidence="3 4">
    <name type="scientific">Fictibacillus fluitans</name>
    <dbReference type="NCBI Taxonomy" id="3058422"/>
    <lineage>
        <taxon>Bacteria</taxon>
        <taxon>Bacillati</taxon>
        <taxon>Bacillota</taxon>
        <taxon>Bacilli</taxon>
        <taxon>Bacillales</taxon>
        <taxon>Fictibacillaceae</taxon>
        <taxon>Fictibacillus</taxon>
    </lineage>
</organism>
<protein>
    <submittedName>
        <fullName evidence="3">DUF4179 domain-containing protein</fullName>
    </submittedName>
</protein>
<reference evidence="3" key="1">
    <citation type="submission" date="2023-07" db="EMBL/GenBank/DDBJ databases">
        <title>Fictibacillus sp. isolated from freshwater pond.</title>
        <authorList>
            <person name="Kirdat K."/>
            <person name="Bhat A."/>
            <person name="Mourya A."/>
            <person name="Yadav A."/>
        </authorList>
    </citation>
    <scope>NUCLEOTIDE SEQUENCE</scope>
    <source>
        <strain evidence="3">NE201</strain>
    </source>
</reference>
<dbReference type="Gene3D" id="2.60.40.1630">
    <property type="entry name" value="bacillus anthracis domain"/>
    <property type="match status" value="1"/>
</dbReference>
<evidence type="ECO:0000256" key="1">
    <source>
        <dbReference type="SAM" id="Phobius"/>
    </source>
</evidence>
<gene>
    <name evidence="3" type="ORF">QYB97_11520</name>
</gene>
<dbReference type="Proteomes" id="UP001172721">
    <property type="component" value="Unassembled WGS sequence"/>
</dbReference>
<feature type="domain" description="DUF4179" evidence="2">
    <location>
        <begin position="37"/>
        <end position="124"/>
    </location>
</feature>
<evidence type="ECO:0000259" key="2">
    <source>
        <dbReference type="Pfam" id="PF13786"/>
    </source>
</evidence>
<name>A0ABT8HWF3_9BACL</name>
<proteinExistence type="predicted"/>
<dbReference type="InterPro" id="IPR025436">
    <property type="entry name" value="DUF4179"/>
</dbReference>
<sequence length="466" mass="52921">MDKKEIKGAVERIPVSKDKVFDAINKGLNKNNERRKPRKKAMTAAVAAAAILGITVTSGFVNSDMNKVLAKAPVIGGIFQEFNDATGVQLAQQNAVMQLNQAMTKNGVTVKLTSAYFDGNVVSVTGFVDDEVEKGHNEKGEVSFDVNFENNKGDHDPWLNGKSTDIKKVENGYNFQWKMNYPYQTFKEDSTLPITIHNINGIKGEWNFEIPIKQAKNSTLAINQEYAYQGEDVKVRIKKILNSKASSSLIYETVQKYKDDEIHLTKANDEKGKVYRFGNGTTIEESKQRDGYHKTVRTEMTKLNPKIESLTFYPQISVADPETEHLLDKRTFTLKSKRLDLGLHVNDIKQKDEKLVIDYNFTGFPKELSKDKLELIENNLQYEFLLVDKAFIGKMDPENPFPPKNHGIRLNKVETINPNTAHFQSTFYLNGEEKIKNFNLENTIMQFDFSSFVPAKDLKPLTIEVQ</sequence>
<keyword evidence="4" id="KW-1185">Reference proteome</keyword>
<evidence type="ECO:0000313" key="3">
    <source>
        <dbReference type="EMBL" id="MDN4525112.1"/>
    </source>
</evidence>
<dbReference type="Pfam" id="PF13786">
    <property type="entry name" value="DUF4179"/>
    <property type="match status" value="1"/>
</dbReference>